<reference evidence="14" key="1">
    <citation type="submission" date="2025-08" db="UniProtKB">
        <authorList>
            <consortium name="Ensembl"/>
        </authorList>
    </citation>
    <scope>IDENTIFICATION</scope>
</reference>
<feature type="transmembrane region" description="Helical" evidence="12">
    <location>
        <begin position="674"/>
        <end position="698"/>
    </location>
</feature>
<keyword evidence="6 12" id="KW-1133">Transmembrane helix</keyword>
<organism evidence="14 15">
    <name type="scientific">Sander lucioperca</name>
    <name type="common">Pike-perch</name>
    <name type="synonym">Perca lucioperca</name>
    <dbReference type="NCBI Taxonomy" id="283035"/>
    <lineage>
        <taxon>Eukaryota</taxon>
        <taxon>Metazoa</taxon>
        <taxon>Chordata</taxon>
        <taxon>Craniata</taxon>
        <taxon>Vertebrata</taxon>
        <taxon>Euteleostomi</taxon>
        <taxon>Actinopterygii</taxon>
        <taxon>Neopterygii</taxon>
        <taxon>Teleostei</taxon>
        <taxon>Neoteleostei</taxon>
        <taxon>Acanthomorphata</taxon>
        <taxon>Eupercaria</taxon>
        <taxon>Perciformes</taxon>
        <taxon>Percoidei</taxon>
        <taxon>Percidae</taxon>
        <taxon>Luciopercinae</taxon>
        <taxon>Sander</taxon>
    </lineage>
</organism>
<keyword evidence="3" id="KW-1003">Cell membrane</keyword>
<dbReference type="CDD" id="cd06364">
    <property type="entry name" value="PBP1_CaSR"/>
    <property type="match status" value="1"/>
</dbReference>
<evidence type="ECO:0000313" key="15">
    <source>
        <dbReference type="Proteomes" id="UP000694568"/>
    </source>
</evidence>
<evidence type="ECO:0000256" key="8">
    <source>
        <dbReference type="ARBA" id="ARBA00023136"/>
    </source>
</evidence>
<dbReference type="InterPro" id="IPR000068">
    <property type="entry name" value="GPCR_3_Ca_sens_rcpt-rel"/>
</dbReference>
<feature type="transmembrane region" description="Helical" evidence="12">
    <location>
        <begin position="759"/>
        <end position="787"/>
    </location>
</feature>
<evidence type="ECO:0000256" key="2">
    <source>
        <dbReference type="ARBA" id="ARBA00007242"/>
    </source>
</evidence>
<protein>
    <recommendedName>
        <fullName evidence="13">G-protein coupled receptors family 3 profile domain-containing protein</fullName>
    </recommendedName>
</protein>
<dbReference type="Pfam" id="PF07562">
    <property type="entry name" value="NCD3G"/>
    <property type="match status" value="1"/>
</dbReference>
<feature type="transmembrane region" description="Helical" evidence="12">
    <location>
        <begin position="603"/>
        <end position="628"/>
    </location>
</feature>
<dbReference type="PROSITE" id="PS50259">
    <property type="entry name" value="G_PROTEIN_RECEP_F3_4"/>
    <property type="match status" value="1"/>
</dbReference>
<evidence type="ECO:0000256" key="5">
    <source>
        <dbReference type="ARBA" id="ARBA00022729"/>
    </source>
</evidence>
<gene>
    <name evidence="14" type="primary">LOC116047574</name>
</gene>
<evidence type="ECO:0000256" key="10">
    <source>
        <dbReference type="ARBA" id="ARBA00023180"/>
    </source>
</evidence>
<dbReference type="PROSITE" id="PS00981">
    <property type="entry name" value="G_PROTEIN_RECEP_F3_3"/>
    <property type="match status" value="1"/>
</dbReference>
<keyword evidence="9" id="KW-0675">Receptor</keyword>
<dbReference type="PANTHER" id="PTHR24061">
    <property type="entry name" value="CALCIUM-SENSING RECEPTOR-RELATED"/>
    <property type="match status" value="1"/>
</dbReference>
<dbReference type="Proteomes" id="UP000694568">
    <property type="component" value="Unplaced"/>
</dbReference>
<keyword evidence="5" id="KW-0732">Signal</keyword>
<keyword evidence="7" id="KW-0297">G-protein coupled receptor</keyword>
<dbReference type="AlphaFoldDB" id="A0A8D0AQM9"/>
<dbReference type="PRINTS" id="PR01535">
    <property type="entry name" value="VOMERONASL2R"/>
</dbReference>
<comment type="similarity">
    <text evidence="2">Belongs to the G-protein coupled receptor 3 family.</text>
</comment>
<dbReference type="InterPro" id="IPR017978">
    <property type="entry name" value="GPCR_3_C"/>
</dbReference>
<feature type="transmembrane region" description="Helical" evidence="12">
    <location>
        <begin position="640"/>
        <end position="662"/>
    </location>
</feature>
<evidence type="ECO:0000256" key="9">
    <source>
        <dbReference type="ARBA" id="ARBA00023170"/>
    </source>
</evidence>
<dbReference type="Pfam" id="PF01094">
    <property type="entry name" value="ANF_receptor"/>
    <property type="match status" value="1"/>
</dbReference>
<evidence type="ECO:0000256" key="1">
    <source>
        <dbReference type="ARBA" id="ARBA00004651"/>
    </source>
</evidence>
<comment type="subcellular location">
    <subcellularLocation>
        <location evidence="1">Cell membrane</location>
        <topology evidence="1">Multi-pass membrane protein</topology>
    </subcellularLocation>
</comment>
<dbReference type="InterPro" id="IPR001828">
    <property type="entry name" value="ANF_lig-bd_rcpt"/>
</dbReference>
<dbReference type="InterPro" id="IPR004073">
    <property type="entry name" value="GPCR_3_vmron_rcpt_2"/>
</dbReference>
<dbReference type="Pfam" id="PF00003">
    <property type="entry name" value="7tm_3"/>
    <property type="match status" value="1"/>
</dbReference>
<evidence type="ECO:0000256" key="6">
    <source>
        <dbReference type="ARBA" id="ARBA00022989"/>
    </source>
</evidence>
<feature type="transmembrane region" description="Helical" evidence="12">
    <location>
        <begin position="831"/>
        <end position="854"/>
    </location>
</feature>
<evidence type="ECO:0000256" key="12">
    <source>
        <dbReference type="SAM" id="Phobius"/>
    </source>
</evidence>
<dbReference type="GO" id="GO:0004930">
    <property type="term" value="F:G protein-coupled receptor activity"/>
    <property type="evidence" value="ECO:0007669"/>
    <property type="project" value="UniProtKB-KW"/>
</dbReference>
<name>A0A8D0AQM9_SANLU</name>
<dbReference type="InterPro" id="IPR000337">
    <property type="entry name" value="GPCR_3"/>
</dbReference>
<dbReference type="GeneTree" id="ENSGT00940000162782"/>
<dbReference type="FunFam" id="3.40.50.2300:FF:000016">
    <property type="entry name" value="Taste 1 receptor member 2"/>
    <property type="match status" value="1"/>
</dbReference>
<dbReference type="InterPro" id="IPR017979">
    <property type="entry name" value="GPCR_3_CS"/>
</dbReference>
<keyword evidence="11" id="KW-0807">Transducer</keyword>
<evidence type="ECO:0000256" key="3">
    <source>
        <dbReference type="ARBA" id="ARBA00022475"/>
    </source>
</evidence>
<evidence type="ECO:0000313" key="14">
    <source>
        <dbReference type="Ensembl" id="ENSSLUP00000055826.1"/>
    </source>
</evidence>
<keyword evidence="8 12" id="KW-0472">Membrane</keyword>
<sequence length="873" mass="96976">MAVMGAFLDTYMLLCVYLILFSFSSSLPSSCKLRRKFHLNEIHKPGDVVLGGMFEVHFTSVFPERTFISEPEQPSCEGFDILGFRHAMTMAFAIDEINKNSNLLPNVTLGYSLYDNCGALVVGFSGSLSLASGREEQFLLEENCLGTPPVLGIVGDSASTYTIAISNVLGLYKMPIVSYFSTCSCLSDRKRFPSFFRTIPSDAFQVRAMIQILKHFGWTWVGLLVSDDDYGLHVARSFQSDLAQSGGGCLAYSEVLPWDSDPNELRRIVHLIKISTARVVMVFAHEFHMIHLMEEVAQQNVTGRQWIASEAWTGSTVLHTPLLMPYLSGTLGIAIRRGEIPGLKDFLLQIHPGQYDESYGNNMVTQYWEYTFQCKFVPAGWVEAGGALCTGQEDIEHVETEFLDLSNLRPEYNIYKAVYALAYALDDMLRCVPGRGPFSGNNCGTLQRLEPWQLVHYLQKVNFTTPFGDQVSFDENGDVLPIYDIMNWLWLPDGRTKVQNVGAVKESANGEELTIDEDNIFWNFESKQSPQSVCSESCPPGTRMARKKGEPECCFDCIPCSEGNISNKTDSMECTSCPEDFWSSPQGDHCIPKKIEFLSYQEPLGICLTTTSLLGTFICAVVLVIFIYHRNTPMVRANNSELSFLILASLKLCFLCSLLFIGRPRLWTCQLRHAAFGISFVLCVSCILVKTMVVLAVFKASKPGGGASLKWFGTVQQRGTVLVLTSIQAAICTAWLVSSSPVPYKNTKYHNDKIVYECVVGSTVGFAVLLGYIGLLAILSFLLAFLARNLPDNFNEAKLITFSMLIFCAVWVAFVPAYVNSPGKYADAVEVFAILASSFGLLVALFGPKCYIILLRPERNTKKAIMGRGTTKS</sequence>
<dbReference type="Gene3D" id="3.40.50.2300">
    <property type="match status" value="2"/>
</dbReference>
<dbReference type="PRINTS" id="PR00248">
    <property type="entry name" value="GPCRMGR"/>
</dbReference>
<evidence type="ECO:0000259" key="13">
    <source>
        <dbReference type="PROSITE" id="PS50259"/>
    </source>
</evidence>
<dbReference type="Gene3D" id="2.10.50.30">
    <property type="entry name" value="GPCR, family 3, nine cysteines domain"/>
    <property type="match status" value="1"/>
</dbReference>
<keyword evidence="10" id="KW-0325">Glycoprotein</keyword>
<accession>A0A8D0AQM9</accession>
<proteinExistence type="inferred from homology"/>
<feature type="transmembrane region" description="Helical" evidence="12">
    <location>
        <begin position="799"/>
        <end position="819"/>
    </location>
</feature>
<evidence type="ECO:0000256" key="4">
    <source>
        <dbReference type="ARBA" id="ARBA00022692"/>
    </source>
</evidence>
<feature type="domain" description="G-protein coupled receptors family 3 profile" evidence="13">
    <location>
        <begin position="604"/>
        <end position="869"/>
    </location>
</feature>
<dbReference type="InterPro" id="IPR028082">
    <property type="entry name" value="Peripla_BP_I"/>
</dbReference>
<dbReference type="InterPro" id="IPR038550">
    <property type="entry name" value="GPCR_3_9-Cys_sf"/>
</dbReference>
<evidence type="ECO:0000256" key="7">
    <source>
        <dbReference type="ARBA" id="ARBA00023040"/>
    </source>
</evidence>
<dbReference type="FunFam" id="2.10.50.30:FF:000002">
    <property type="entry name" value="Vomeronasal 2 receptor, h1"/>
    <property type="match status" value="1"/>
</dbReference>
<keyword evidence="4 12" id="KW-0812">Transmembrane</keyword>
<feature type="transmembrane region" description="Helical" evidence="12">
    <location>
        <begin position="719"/>
        <end position="739"/>
    </location>
</feature>
<dbReference type="CDD" id="cd15283">
    <property type="entry name" value="7tmC_V2R_pheromone"/>
    <property type="match status" value="1"/>
</dbReference>
<dbReference type="SUPFAM" id="SSF53822">
    <property type="entry name" value="Periplasmic binding protein-like I"/>
    <property type="match status" value="1"/>
</dbReference>
<dbReference type="PANTHER" id="PTHR24061:SF418">
    <property type="entry name" value="C-FAMILY ODORANT RECEPTOR OLFCQ19-RELATED"/>
    <property type="match status" value="1"/>
</dbReference>
<dbReference type="InterPro" id="IPR011500">
    <property type="entry name" value="GPCR_3_9-Cys_dom"/>
</dbReference>
<dbReference type="Ensembl" id="ENSSLUT00000057460.1">
    <property type="protein sequence ID" value="ENSSLUP00000055826.1"/>
    <property type="gene ID" value="ENSSLUG00000024075.1"/>
</dbReference>
<evidence type="ECO:0000256" key="11">
    <source>
        <dbReference type="ARBA" id="ARBA00023224"/>
    </source>
</evidence>
<reference evidence="14" key="2">
    <citation type="submission" date="2025-09" db="UniProtKB">
        <authorList>
            <consortium name="Ensembl"/>
        </authorList>
    </citation>
    <scope>IDENTIFICATION</scope>
</reference>
<keyword evidence="15" id="KW-1185">Reference proteome</keyword>
<dbReference type="FunFam" id="3.40.50.2300:FF:000067">
    <property type="entry name" value="Olfactory receptor C family, h1"/>
    <property type="match status" value="1"/>
</dbReference>
<dbReference type="GO" id="GO:0005886">
    <property type="term" value="C:plasma membrane"/>
    <property type="evidence" value="ECO:0007669"/>
    <property type="project" value="UniProtKB-SubCell"/>
</dbReference>